<accession>A0ABT5XDK8</accession>
<protein>
    <submittedName>
        <fullName evidence="2">Spore germination protein GerW family protein</fullName>
    </submittedName>
</protein>
<dbReference type="PANTHER" id="PTHR39162">
    <property type="entry name" value="GLL3345 PROTEIN"/>
    <property type="match status" value="1"/>
</dbReference>
<feature type="compositionally biased region" description="Basic and acidic residues" evidence="1">
    <location>
        <begin position="117"/>
        <end position="150"/>
    </location>
</feature>
<dbReference type="EMBL" id="JARFPL010000010">
    <property type="protein sequence ID" value="MDF0592800.1"/>
    <property type="molecule type" value="Genomic_DNA"/>
</dbReference>
<sequence>MTEIEALLKATIGEMERLLASKTVIGEPITAGGKTVIPLLSVGAGFGVGAGSGKGDEGMGGGAGGGFGMKPIAVIVIEEDAVRVEPVRKGGGSIIEQLADKVPQLIKKEIEEWEEGREEKKEKEAEEKEGEGKGRGKEKGKEKGKEIKVD</sequence>
<name>A0ABT5XDK8_9EURY</name>
<organism evidence="2 3">
    <name type="scientific">Candidatus Methanocrinis alkalitolerans</name>
    <dbReference type="NCBI Taxonomy" id="3033395"/>
    <lineage>
        <taxon>Archaea</taxon>
        <taxon>Methanobacteriati</taxon>
        <taxon>Methanobacteriota</taxon>
        <taxon>Stenosarchaea group</taxon>
        <taxon>Methanomicrobia</taxon>
        <taxon>Methanotrichales</taxon>
        <taxon>Methanotrichaceae</taxon>
        <taxon>Methanocrinis</taxon>
    </lineage>
</organism>
<keyword evidence="3" id="KW-1185">Reference proteome</keyword>
<dbReference type="PIRSF" id="PIRSF021377">
    <property type="entry name" value="YtfJ"/>
    <property type="match status" value="1"/>
</dbReference>
<gene>
    <name evidence="2" type="ORF">P0O24_04305</name>
</gene>
<reference evidence="2 3" key="1">
    <citation type="submission" date="2023-03" db="EMBL/GenBank/DDBJ databases">
        <title>Whole genome sequencing of Methanotrichaceae archaeon M04Ac.</title>
        <authorList>
            <person name="Khomyakova M.A."/>
            <person name="Merkel A.Y."/>
            <person name="Slobodkin A.I."/>
        </authorList>
    </citation>
    <scope>NUCLEOTIDE SEQUENCE [LARGE SCALE GENOMIC DNA]</scope>
    <source>
        <strain evidence="2 3">M04Ac</strain>
    </source>
</reference>
<comment type="caution">
    <text evidence="2">The sequence shown here is derived from an EMBL/GenBank/DDBJ whole genome shotgun (WGS) entry which is preliminary data.</text>
</comment>
<dbReference type="InterPro" id="IPR014229">
    <property type="entry name" value="Spore_YtfJ"/>
</dbReference>
<evidence type="ECO:0000313" key="3">
    <source>
        <dbReference type="Proteomes" id="UP001215956"/>
    </source>
</evidence>
<dbReference type="RefSeq" id="WP_316968507.1">
    <property type="nucleotide sequence ID" value="NZ_JARFPL010000010.1"/>
</dbReference>
<dbReference type="PANTHER" id="PTHR39162:SF1">
    <property type="entry name" value="SPORULATION PROTEIN YTFJ"/>
    <property type="match status" value="1"/>
</dbReference>
<evidence type="ECO:0000313" key="2">
    <source>
        <dbReference type="EMBL" id="MDF0592800.1"/>
    </source>
</evidence>
<dbReference type="Pfam" id="PF09579">
    <property type="entry name" value="Spore_YtfJ"/>
    <property type="match status" value="1"/>
</dbReference>
<feature type="region of interest" description="Disordered" evidence="1">
    <location>
        <begin position="112"/>
        <end position="150"/>
    </location>
</feature>
<proteinExistence type="predicted"/>
<evidence type="ECO:0000256" key="1">
    <source>
        <dbReference type="SAM" id="MobiDB-lite"/>
    </source>
</evidence>
<dbReference type="Proteomes" id="UP001215956">
    <property type="component" value="Unassembled WGS sequence"/>
</dbReference>